<proteinExistence type="predicted"/>
<protein>
    <submittedName>
        <fullName evidence="5">PAS domain S-box-containing protein/diguanylate cyclase (GGDEF)-like protein</fullName>
    </submittedName>
</protein>
<dbReference type="InterPro" id="IPR043128">
    <property type="entry name" value="Rev_trsase/Diguanyl_cyclase"/>
</dbReference>
<dbReference type="InterPro" id="IPR035965">
    <property type="entry name" value="PAS-like_dom_sf"/>
</dbReference>
<dbReference type="InterPro" id="IPR013656">
    <property type="entry name" value="PAS_4"/>
</dbReference>
<dbReference type="PANTHER" id="PTHR44757:SF2">
    <property type="entry name" value="BIOFILM ARCHITECTURE MAINTENANCE PROTEIN MBAA"/>
    <property type="match status" value="1"/>
</dbReference>
<dbReference type="InterPro" id="IPR000700">
    <property type="entry name" value="PAS-assoc_C"/>
</dbReference>
<dbReference type="NCBIfam" id="TIGR00254">
    <property type="entry name" value="GGDEF"/>
    <property type="match status" value="1"/>
</dbReference>
<dbReference type="SMART" id="SM00052">
    <property type="entry name" value="EAL"/>
    <property type="match status" value="1"/>
</dbReference>
<dbReference type="SUPFAM" id="SSF55073">
    <property type="entry name" value="Nucleotide cyclase"/>
    <property type="match status" value="1"/>
</dbReference>
<dbReference type="PROSITE" id="PS50112">
    <property type="entry name" value="PAS"/>
    <property type="match status" value="1"/>
</dbReference>
<dbReference type="Gene3D" id="3.20.20.450">
    <property type="entry name" value="EAL domain"/>
    <property type="match status" value="1"/>
</dbReference>
<dbReference type="InterPro" id="IPR001610">
    <property type="entry name" value="PAC"/>
</dbReference>
<dbReference type="PANTHER" id="PTHR44757">
    <property type="entry name" value="DIGUANYLATE CYCLASE DGCP"/>
    <property type="match status" value="1"/>
</dbReference>
<feature type="domain" description="GGDEF" evidence="4">
    <location>
        <begin position="302"/>
        <end position="436"/>
    </location>
</feature>
<dbReference type="SUPFAM" id="SSF55785">
    <property type="entry name" value="PYP-like sensor domain (PAS domain)"/>
    <property type="match status" value="1"/>
</dbReference>
<feature type="domain" description="EAL" evidence="3">
    <location>
        <begin position="445"/>
        <end position="704"/>
    </location>
</feature>
<dbReference type="SMART" id="SM00091">
    <property type="entry name" value="PAS"/>
    <property type="match status" value="1"/>
</dbReference>
<evidence type="ECO:0000259" key="3">
    <source>
        <dbReference type="PROSITE" id="PS50883"/>
    </source>
</evidence>
<dbReference type="CDD" id="cd01949">
    <property type="entry name" value="GGDEF"/>
    <property type="match status" value="1"/>
</dbReference>
<feature type="domain" description="PAS" evidence="1">
    <location>
        <begin position="145"/>
        <end position="195"/>
    </location>
</feature>
<dbReference type="EMBL" id="QPJC01000005">
    <property type="protein sequence ID" value="RCW43924.1"/>
    <property type="molecule type" value="Genomic_DNA"/>
</dbReference>
<evidence type="ECO:0000259" key="1">
    <source>
        <dbReference type="PROSITE" id="PS50112"/>
    </source>
</evidence>
<comment type="caution">
    <text evidence="5">The sequence shown here is derived from an EMBL/GenBank/DDBJ whole genome shotgun (WGS) entry which is preliminary data.</text>
</comment>
<dbReference type="Pfam" id="PF00563">
    <property type="entry name" value="EAL"/>
    <property type="match status" value="1"/>
</dbReference>
<dbReference type="InterPro" id="IPR000014">
    <property type="entry name" value="PAS"/>
</dbReference>
<dbReference type="PROSITE" id="PS50113">
    <property type="entry name" value="PAC"/>
    <property type="match status" value="1"/>
</dbReference>
<dbReference type="CDD" id="cd00130">
    <property type="entry name" value="PAS"/>
    <property type="match status" value="1"/>
</dbReference>
<accession>A0A368VQN5</accession>
<sequence length="708" mass="77080">MAEQRDRHEFVRQWAHAVLGHTYVPRARPELQEFLDECTGQLLASLRSEPFSTGPATEVGARLVEAHLVDGRALEGTLDLVATGLPELAEHAGDEVSWSRMIALVGAIARGFTAGLRERTLSEQEVIKQAVLQARDTAEEALRASEARFRAVFTSSALGIAIVALDGTIEDANQAMARIFHASREELVGSTVFDLADEAWLQDLREAEGMLVAEVEEHFRLDTRFSARDESVVWTEVSGSLVRDAHGRPEYQVLLYADITDRRMLQEQLHRQAVHDPLTGLANRTLLTSRMDAALVPTEPGRRIALCYLDLDGFKTINDSLGHPVGDELLRAVAHRLQRITAEEGALAARMGGDEFVVLVPDSPGVRSVLDLVERLLHEITRPVRLSAHELNASASAGIVERAVTDTDSEELLSDADLTLYRAKTEGKAQWVLFDPERSAAAKRRFKLSATLPAALDNDEFFVEYRPIARLDDSGLVAVQSRVRWDHPEFGELGAASFLELAEETGAITRLGNWVLRQACAHAAHWVRTLGAAAPAVGVNLSPRHFLDPELVAEVQRTLAETGLPADRLRLGVPESALFDEQGDPVDTLDILAESGIGLVVRDFGSDYTRLARLRGLPVQGVEIAGKYLDSLAASTEPDPLDEHLVHSLVSSARLLDLTVVAAGVRTEEQAGRLCKMGAHAVRGDHAGPAVSAMEIGMMVSDGSCPAP</sequence>
<evidence type="ECO:0000313" key="6">
    <source>
        <dbReference type="Proteomes" id="UP000253495"/>
    </source>
</evidence>
<dbReference type="InterPro" id="IPR052155">
    <property type="entry name" value="Biofilm_reg_signaling"/>
</dbReference>
<dbReference type="SMART" id="SM00086">
    <property type="entry name" value="PAC"/>
    <property type="match status" value="1"/>
</dbReference>
<evidence type="ECO:0000259" key="4">
    <source>
        <dbReference type="PROSITE" id="PS50887"/>
    </source>
</evidence>
<dbReference type="Proteomes" id="UP000253495">
    <property type="component" value="Unassembled WGS sequence"/>
</dbReference>
<dbReference type="InterPro" id="IPR001633">
    <property type="entry name" value="EAL_dom"/>
</dbReference>
<reference evidence="5 6" key="1">
    <citation type="submission" date="2018-07" db="EMBL/GenBank/DDBJ databases">
        <title>Genomic Encyclopedia of Type Strains, Phase III (KMG-III): the genomes of soil and plant-associated and newly described type strains.</title>
        <authorList>
            <person name="Whitman W."/>
        </authorList>
    </citation>
    <scope>NUCLEOTIDE SEQUENCE [LARGE SCALE GENOMIC DNA]</scope>
    <source>
        <strain evidence="5 6">CECT 8575</strain>
    </source>
</reference>
<dbReference type="RefSeq" id="WP_114452934.1">
    <property type="nucleotide sequence ID" value="NZ_QPJC01000005.1"/>
</dbReference>
<dbReference type="Gene3D" id="3.30.450.20">
    <property type="entry name" value="PAS domain"/>
    <property type="match status" value="1"/>
</dbReference>
<dbReference type="Pfam" id="PF00990">
    <property type="entry name" value="GGDEF"/>
    <property type="match status" value="1"/>
</dbReference>
<dbReference type="SUPFAM" id="SSF141868">
    <property type="entry name" value="EAL domain-like"/>
    <property type="match status" value="1"/>
</dbReference>
<dbReference type="OrthoDB" id="23692at2"/>
<gene>
    <name evidence="5" type="ORF">DFQ14_10565</name>
</gene>
<organism evidence="5 6">
    <name type="scientific">Halopolyspora algeriensis</name>
    <dbReference type="NCBI Taxonomy" id="1500506"/>
    <lineage>
        <taxon>Bacteria</taxon>
        <taxon>Bacillati</taxon>
        <taxon>Actinomycetota</taxon>
        <taxon>Actinomycetes</taxon>
        <taxon>Actinomycetes incertae sedis</taxon>
        <taxon>Halopolyspora</taxon>
    </lineage>
</organism>
<dbReference type="AlphaFoldDB" id="A0A368VQN5"/>
<evidence type="ECO:0000313" key="5">
    <source>
        <dbReference type="EMBL" id="RCW43924.1"/>
    </source>
</evidence>
<dbReference type="SMART" id="SM00267">
    <property type="entry name" value="GGDEF"/>
    <property type="match status" value="1"/>
</dbReference>
<dbReference type="Pfam" id="PF08448">
    <property type="entry name" value="PAS_4"/>
    <property type="match status" value="1"/>
</dbReference>
<dbReference type="InterPro" id="IPR029787">
    <property type="entry name" value="Nucleotide_cyclase"/>
</dbReference>
<dbReference type="Gene3D" id="3.30.70.270">
    <property type="match status" value="1"/>
</dbReference>
<keyword evidence="6" id="KW-1185">Reference proteome</keyword>
<dbReference type="InterPro" id="IPR000160">
    <property type="entry name" value="GGDEF_dom"/>
</dbReference>
<evidence type="ECO:0000259" key="2">
    <source>
        <dbReference type="PROSITE" id="PS50113"/>
    </source>
</evidence>
<dbReference type="NCBIfam" id="TIGR00229">
    <property type="entry name" value="sensory_box"/>
    <property type="match status" value="1"/>
</dbReference>
<dbReference type="PROSITE" id="PS50887">
    <property type="entry name" value="GGDEF"/>
    <property type="match status" value="1"/>
</dbReference>
<dbReference type="CDD" id="cd01948">
    <property type="entry name" value="EAL"/>
    <property type="match status" value="1"/>
</dbReference>
<dbReference type="PROSITE" id="PS50883">
    <property type="entry name" value="EAL"/>
    <property type="match status" value="1"/>
</dbReference>
<dbReference type="InterPro" id="IPR035919">
    <property type="entry name" value="EAL_sf"/>
</dbReference>
<feature type="domain" description="PAC" evidence="2">
    <location>
        <begin position="219"/>
        <end position="271"/>
    </location>
</feature>
<name>A0A368VQN5_9ACTN</name>